<gene>
    <name evidence="16" type="primary">murB</name>
    <name evidence="18" type="ORF">COT54_03660</name>
</gene>
<dbReference type="InterPro" id="IPR011601">
    <property type="entry name" value="MurB_C"/>
</dbReference>
<dbReference type="GO" id="GO:0008762">
    <property type="term" value="F:UDP-N-acetylmuramate dehydrogenase activity"/>
    <property type="evidence" value="ECO:0007669"/>
    <property type="project" value="UniProtKB-UniRule"/>
</dbReference>
<reference evidence="19" key="1">
    <citation type="submission" date="2017-09" db="EMBL/GenBank/DDBJ databases">
        <title>Depth-based differentiation of microbial function through sediment-hosted aquifers and enrichment of novel symbionts in the deep terrestrial subsurface.</title>
        <authorList>
            <person name="Probst A.J."/>
            <person name="Ladd B."/>
            <person name="Jarett J.K."/>
            <person name="Geller-Mcgrath D.E."/>
            <person name="Sieber C.M.K."/>
            <person name="Emerson J.B."/>
            <person name="Anantharaman K."/>
            <person name="Thomas B.C."/>
            <person name="Malmstrom R."/>
            <person name="Stieglmeier M."/>
            <person name="Klingl A."/>
            <person name="Woyke T."/>
            <person name="Ryan C.M."/>
            <person name="Banfield J.F."/>
        </authorList>
    </citation>
    <scope>NUCLEOTIDE SEQUENCE [LARGE SCALE GENOMIC DNA]</scope>
</reference>
<comment type="cofactor">
    <cofactor evidence="1 16">
        <name>FAD</name>
        <dbReference type="ChEBI" id="CHEBI:57692"/>
    </cofactor>
</comment>
<dbReference type="Pfam" id="PF02873">
    <property type="entry name" value="MurB_C"/>
    <property type="match status" value="1"/>
</dbReference>
<name>A0A2H0WYD4_9BACT</name>
<keyword evidence="7 16" id="KW-0285">Flavoprotein</keyword>
<dbReference type="PANTHER" id="PTHR21071:SF4">
    <property type="entry name" value="UDP-N-ACETYLENOLPYRUVOYLGLUCOSAMINE REDUCTASE"/>
    <property type="match status" value="1"/>
</dbReference>
<keyword evidence="14 16" id="KW-0961">Cell wall biogenesis/degradation</keyword>
<dbReference type="SUPFAM" id="SSF56176">
    <property type="entry name" value="FAD-binding/transporter-associated domain-like"/>
    <property type="match status" value="1"/>
</dbReference>
<accession>A0A2H0WYD4</accession>
<evidence type="ECO:0000256" key="11">
    <source>
        <dbReference type="ARBA" id="ARBA00022984"/>
    </source>
</evidence>
<evidence type="ECO:0000256" key="3">
    <source>
        <dbReference type="ARBA" id="ARBA00004496"/>
    </source>
</evidence>
<dbReference type="UniPathway" id="UPA00219"/>
<dbReference type="GO" id="GO:0005829">
    <property type="term" value="C:cytosol"/>
    <property type="evidence" value="ECO:0007669"/>
    <property type="project" value="TreeGrafter"/>
</dbReference>
<evidence type="ECO:0000313" key="18">
    <source>
        <dbReference type="EMBL" id="PIS17627.1"/>
    </source>
</evidence>
<organism evidence="18 19">
    <name type="scientific">Candidatus Collierbacteria bacterium CG09_land_8_20_14_0_10_46_12</name>
    <dbReference type="NCBI Taxonomy" id="1974533"/>
    <lineage>
        <taxon>Bacteria</taxon>
        <taxon>Candidatus Collieribacteriota</taxon>
    </lineage>
</organism>
<dbReference type="GO" id="GO:0071555">
    <property type="term" value="P:cell wall organization"/>
    <property type="evidence" value="ECO:0007669"/>
    <property type="project" value="UniProtKB-KW"/>
</dbReference>
<evidence type="ECO:0000256" key="4">
    <source>
        <dbReference type="ARBA" id="ARBA00004752"/>
    </source>
</evidence>
<proteinExistence type="inferred from homology"/>
<feature type="active site" evidence="16">
    <location>
        <position position="321"/>
    </location>
</feature>
<dbReference type="Gene3D" id="3.30.465.10">
    <property type="match status" value="1"/>
</dbReference>
<dbReference type="InterPro" id="IPR016167">
    <property type="entry name" value="FAD-bd_PCMH_sub1"/>
</dbReference>
<feature type="active site" description="Proton donor" evidence="16">
    <location>
        <position position="235"/>
    </location>
</feature>
<dbReference type="Gene3D" id="3.30.43.10">
    <property type="entry name" value="Uridine Diphospho-n-acetylenolpyruvylglucosamine Reductase, domain 2"/>
    <property type="match status" value="1"/>
</dbReference>
<dbReference type="EMBL" id="PEYY01000134">
    <property type="protein sequence ID" value="PIS17627.1"/>
    <property type="molecule type" value="Genomic_DNA"/>
</dbReference>
<comment type="function">
    <text evidence="2 16">Cell wall formation.</text>
</comment>
<evidence type="ECO:0000256" key="13">
    <source>
        <dbReference type="ARBA" id="ARBA00023306"/>
    </source>
</evidence>
<dbReference type="InterPro" id="IPR016169">
    <property type="entry name" value="FAD-bd_PCMH_sub2"/>
</dbReference>
<comment type="pathway">
    <text evidence="4 16">Cell wall biogenesis; peptidoglycan biosynthesis.</text>
</comment>
<dbReference type="AlphaFoldDB" id="A0A2H0WYD4"/>
<keyword evidence="6 16" id="KW-0132">Cell division</keyword>
<dbReference type="PROSITE" id="PS51387">
    <property type="entry name" value="FAD_PCMH"/>
    <property type="match status" value="1"/>
</dbReference>
<comment type="caution">
    <text evidence="18">The sequence shown here is derived from an EMBL/GenBank/DDBJ whole genome shotgun (WGS) entry which is preliminary data.</text>
</comment>
<keyword evidence="9 16" id="KW-0521">NADP</keyword>
<evidence type="ECO:0000256" key="12">
    <source>
        <dbReference type="ARBA" id="ARBA00023002"/>
    </source>
</evidence>
<evidence type="ECO:0000256" key="9">
    <source>
        <dbReference type="ARBA" id="ARBA00022857"/>
    </source>
</evidence>
<evidence type="ECO:0000259" key="17">
    <source>
        <dbReference type="PROSITE" id="PS51387"/>
    </source>
</evidence>
<dbReference type="EC" id="1.3.1.98" evidence="16"/>
<dbReference type="InterPro" id="IPR036635">
    <property type="entry name" value="MurB_C_sf"/>
</dbReference>
<keyword evidence="10 16" id="KW-0133">Cell shape</keyword>
<sequence>MNYTFIIQALGRDKLKFDEPLTLHTYFKLGGPADLFYEAKTLEELTLAVQAAILYKVPYLVIGGGSNILVTDTGYRGLIIKNKTTGIKLKGITGGVEAGKIDLKEAIVQADSGVPANLLIRYTLDQGLLGLENMLGLPGSVGGAVYNNSHHLKNLFGDHVIEVEAIDKLGEIKKYTQSELQFDYDYSIFHKTKEIILSAAFQLKRGDKDALWSIANEAVKRRSSTQPLGVPSSGCIFKNIPLADAMRLGLPAQAGTPLRSVGYLIDKAGLKGTRVGGAVVSDVHANFIVNDGTATSQDVLELIKEIKNKIKTKFGVSLTEEVILIGDTILST</sequence>
<dbReference type="InterPro" id="IPR036318">
    <property type="entry name" value="FAD-bd_PCMH-like_sf"/>
</dbReference>
<dbReference type="HAMAP" id="MF_00037">
    <property type="entry name" value="MurB"/>
    <property type="match status" value="1"/>
</dbReference>
<evidence type="ECO:0000256" key="5">
    <source>
        <dbReference type="ARBA" id="ARBA00022490"/>
    </source>
</evidence>
<dbReference type="PANTHER" id="PTHR21071">
    <property type="entry name" value="UDP-N-ACETYLENOLPYRUVOYLGLUCOSAMINE REDUCTASE"/>
    <property type="match status" value="1"/>
</dbReference>
<evidence type="ECO:0000313" key="19">
    <source>
        <dbReference type="Proteomes" id="UP000229574"/>
    </source>
</evidence>
<comment type="similarity">
    <text evidence="16">Belongs to the MurB family.</text>
</comment>
<comment type="subcellular location">
    <subcellularLocation>
        <location evidence="3 16">Cytoplasm</location>
    </subcellularLocation>
</comment>
<evidence type="ECO:0000256" key="7">
    <source>
        <dbReference type="ARBA" id="ARBA00022630"/>
    </source>
</evidence>
<dbReference type="GO" id="GO:0051301">
    <property type="term" value="P:cell division"/>
    <property type="evidence" value="ECO:0007669"/>
    <property type="project" value="UniProtKB-KW"/>
</dbReference>
<dbReference type="SUPFAM" id="SSF56194">
    <property type="entry name" value="Uridine diphospho-N-Acetylenolpyruvylglucosamine reductase, MurB, C-terminal domain"/>
    <property type="match status" value="1"/>
</dbReference>
<dbReference type="Proteomes" id="UP000229574">
    <property type="component" value="Unassembled WGS sequence"/>
</dbReference>
<evidence type="ECO:0000256" key="8">
    <source>
        <dbReference type="ARBA" id="ARBA00022827"/>
    </source>
</evidence>
<dbReference type="Gene3D" id="3.90.78.10">
    <property type="entry name" value="UDP-N-acetylenolpyruvoylglucosamine reductase, C-terminal domain"/>
    <property type="match status" value="1"/>
</dbReference>
<evidence type="ECO:0000256" key="2">
    <source>
        <dbReference type="ARBA" id="ARBA00003921"/>
    </source>
</evidence>
<evidence type="ECO:0000256" key="6">
    <source>
        <dbReference type="ARBA" id="ARBA00022618"/>
    </source>
</evidence>
<dbReference type="GO" id="GO:0008360">
    <property type="term" value="P:regulation of cell shape"/>
    <property type="evidence" value="ECO:0007669"/>
    <property type="project" value="UniProtKB-KW"/>
</dbReference>
<evidence type="ECO:0000256" key="10">
    <source>
        <dbReference type="ARBA" id="ARBA00022960"/>
    </source>
</evidence>
<keyword evidence="11 16" id="KW-0573">Peptidoglycan synthesis</keyword>
<dbReference type="NCBIfam" id="NF010480">
    <property type="entry name" value="PRK13905.1"/>
    <property type="match status" value="1"/>
</dbReference>
<evidence type="ECO:0000256" key="1">
    <source>
        <dbReference type="ARBA" id="ARBA00001974"/>
    </source>
</evidence>
<keyword evidence="13 16" id="KW-0131">Cell cycle</keyword>
<dbReference type="InterPro" id="IPR006094">
    <property type="entry name" value="Oxid_FAD_bind_N"/>
</dbReference>
<dbReference type="NCBIfam" id="TIGR00179">
    <property type="entry name" value="murB"/>
    <property type="match status" value="1"/>
</dbReference>
<dbReference type="InterPro" id="IPR003170">
    <property type="entry name" value="MurB"/>
</dbReference>
<dbReference type="GO" id="GO:0071949">
    <property type="term" value="F:FAD binding"/>
    <property type="evidence" value="ECO:0007669"/>
    <property type="project" value="InterPro"/>
</dbReference>
<keyword evidence="12 16" id="KW-0560">Oxidoreductase</keyword>
<dbReference type="GO" id="GO:0009252">
    <property type="term" value="P:peptidoglycan biosynthetic process"/>
    <property type="evidence" value="ECO:0007669"/>
    <property type="project" value="UniProtKB-UniRule"/>
</dbReference>
<keyword evidence="5 16" id="KW-0963">Cytoplasm</keyword>
<evidence type="ECO:0000256" key="14">
    <source>
        <dbReference type="ARBA" id="ARBA00023316"/>
    </source>
</evidence>
<comment type="caution">
    <text evidence="16">Lacks conserved residue(s) required for the propagation of feature annotation.</text>
</comment>
<evidence type="ECO:0000256" key="16">
    <source>
        <dbReference type="HAMAP-Rule" id="MF_00037"/>
    </source>
</evidence>
<dbReference type="InterPro" id="IPR016166">
    <property type="entry name" value="FAD-bd_PCMH"/>
</dbReference>
<dbReference type="Pfam" id="PF01565">
    <property type="entry name" value="FAD_binding_4"/>
    <property type="match status" value="1"/>
</dbReference>
<protein>
    <recommendedName>
        <fullName evidence="16">UDP-N-acetylenolpyruvoylglucosamine reductase</fullName>
        <ecNumber evidence="16">1.3.1.98</ecNumber>
    </recommendedName>
    <alternativeName>
        <fullName evidence="16">UDP-N-acetylmuramate dehydrogenase</fullName>
    </alternativeName>
</protein>
<comment type="catalytic activity">
    <reaction evidence="15 16">
        <text>UDP-N-acetyl-alpha-D-muramate + NADP(+) = UDP-N-acetyl-3-O-(1-carboxyvinyl)-alpha-D-glucosamine + NADPH + H(+)</text>
        <dbReference type="Rhea" id="RHEA:12248"/>
        <dbReference type="ChEBI" id="CHEBI:15378"/>
        <dbReference type="ChEBI" id="CHEBI:57783"/>
        <dbReference type="ChEBI" id="CHEBI:58349"/>
        <dbReference type="ChEBI" id="CHEBI:68483"/>
        <dbReference type="ChEBI" id="CHEBI:70757"/>
        <dbReference type="EC" id="1.3.1.98"/>
    </reaction>
</comment>
<keyword evidence="8 16" id="KW-0274">FAD</keyword>
<feature type="domain" description="FAD-binding PCMH-type" evidence="17">
    <location>
        <begin position="29"/>
        <end position="206"/>
    </location>
</feature>
<evidence type="ECO:0000256" key="15">
    <source>
        <dbReference type="ARBA" id="ARBA00048914"/>
    </source>
</evidence>